<gene>
    <name evidence="4" type="ORF">HEB94_004250</name>
</gene>
<dbReference type="RefSeq" id="WP_273376031.1">
    <property type="nucleotide sequence ID" value="NZ_BAABJL010000197.1"/>
</dbReference>
<dbReference type="EMBL" id="JADBEM010000001">
    <property type="protein sequence ID" value="MBE1607402.1"/>
    <property type="molecule type" value="Genomic_DNA"/>
</dbReference>
<dbReference type="AlphaFoldDB" id="A0A927MW79"/>
<dbReference type="PANTHER" id="PTHR42949:SF3">
    <property type="entry name" value="ANAEROBIC GLYCEROL-3-PHOSPHATE DEHYDROGENASE SUBUNIT B"/>
    <property type="match status" value="1"/>
</dbReference>
<organism evidence="4 5">
    <name type="scientific">Actinopolymorpha pittospori</name>
    <dbReference type="NCBI Taxonomy" id="648752"/>
    <lineage>
        <taxon>Bacteria</taxon>
        <taxon>Bacillati</taxon>
        <taxon>Actinomycetota</taxon>
        <taxon>Actinomycetes</taxon>
        <taxon>Propionibacteriales</taxon>
        <taxon>Actinopolymorphaceae</taxon>
        <taxon>Actinopolymorpha</taxon>
    </lineage>
</organism>
<proteinExistence type="predicted"/>
<dbReference type="InterPro" id="IPR007419">
    <property type="entry name" value="BFD-like_2Fe2S-bd_dom"/>
</dbReference>
<dbReference type="Gene3D" id="3.50.50.60">
    <property type="entry name" value="FAD/NAD(P)-binding domain"/>
    <property type="match status" value="2"/>
</dbReference>
<name>A0A927MW79_9ACTN</name>
<keyword evidence="1" id="KW-0560">Oxidoreductase</keyword>
<dbReference type="Pfam" id="PF04324">
    <property type="entry name" value="Fer2_BFD"/>
    <property type="match status" value="1"/>
</dbReference>
<evidence type="ECO:0000259" key="2">
    <source>
        <dbReference type="Pfam" id="PF04324"/>
    </source>
</evidence>
<protein>
    <submittedName>
        <fullName evidence="4">NADPH-dependent 2,4-dienoyl-CoA reductase/sulfur reductase-like enzyme</fullName>
    </submittedName>
</protein>
<dbReference type="Proteomes" id="UP000638648">
    <property type="component" value="Unassembled WGS sequence"/>
</dbReference>
<dbReference type="InterPro" id="IPR041854">
    <property type="entry name" value="BFD-like_2Fe2S-bd_dom_sf"/>
</dbReference>
<dbReference type="CDD" id="cd19946">
    <property type="entry name" value="GlpA-like_Fer2_BFD-like"/>
    <property type="match status" value="1"/>
</dbReference>
<evidence type="ECO:0000313" key="5">
    <source>
        <dbReference type="Proteomes" id="UP000638648"/>
    </source>
</evidence>
<dbReference type="PIRSF" id="PIRSF037495">
    <property type="entry name" value="Opine_OX_OoxA/HcnB"/>
    <property type="match status" value="1"/>
</dbReference>
<dbReference type="Pfam" id="PF07992">
    <property type="entry name" value="Pyr_redox_2"/>
    <property type="match status" value="1"/>
</dbReference>
<dbReference type="PRINTS" id="PR00368">
    <property type="entry name" value="FADPNR"/>
</dbReference>
<sequence>MAEPAYDVAVAVVGAGPAGLTAATTMAGRGLRVVLLDAGPRPGGQYFRHHDDASADSYGVGFRALRSALAGYVASGDLVHRPRHQVWTLERTDAGYRVHALDESDGEPRPWATTAAALLVATGAHDRHVPFPGWDLPGVVAAGGAQALLKGSGVLVGRRIVVAGTGPFLLPVASGLAEGGATVVGVYEAAHPTRYLAHTRVLARHPRRFAEAAAYAGRLARHRVPYRVGHAVVAAHGTDQVTGVTIARLNADRRPVPGSERLLPCDVIAVGYGFSPQLDLLVELGCELDVDASGAASVRVDYDQCTSVDGVYSAGETTGVGGAGLAQVEGELAGLAVVAARGVPVEQARIRRLRARRAALRSFAAVLDDVHALPADWLAALPDDTLVCRCEEVTAGAVRHAVRDLGATDPRAVKLFTRAGMGWCQGRICAATTLAMTAQLTARLPSVEDVTAMVRRPLAQPVPLGVLAALTGVEDDPPTPPTPPSDH</sequence>
<keyword evidence="5" id="KW-1185">Reference proteome</keyword>
<dbReference type="Gene3D" id="1.10.10.1100">
    <property type="entry name" value="BFD-like [2Fe-2S]-binding domain"/>
    <property type="match status" value="1"/>
</dbReference>
<dbReference type="InterPro" id="IPR017224">
    <property type="entry name" value="Opine_Oxase_asu/HCN_bsu"/>
</dbReference>
<evidence type="ECO:0000259" key="3">
    <source>
        <dbReference type="Pfam" id="PF07992"/>
    </source>
</evidence>
<evidence type="ECO:0000313" key="4">
    <source>
        <dbReference type="EMBL" id="MBE1607402.1"/>
    </source>
</evidence>
<feature type="domain" description="BFD-like [2Fe-2S]-binding" evidence="2">
    <location>
        <begin position="386"/>
        <end position="432"/>
    </location>
</feature>
<dbReference type="SUPFAM" id="SSF51905">
    <property type="entry name" value="FAD/NAD(P)-binding domain"/>
    <property type="match status" value="1"/>
</dbReference>
<dbReference type="InterPro" id="IPR036188">
    <property type="entry name" value="FAD/NAD-bd_sf"/>
</dbReference>
<accession>A0A927MW79</accession>
<dbReference type="GO" id="GO:0016491">
    <property type="term" value="F:oxidoreductase activity"/>
    <property type="evidence" value="ECO:0007669"/>
    <property type="project" value="UniProtKB-KW"/>
</dbReference>
<dbReference type="PRINTS" id="PR00469">
    <property type="entry name" value="PNDRDTASEII"/>
</dbReference>
<reference evidence="4" key="1">
    <citation type="submission" date="2020-10" db="EMBL/GenBank/DDBJ databases">
        <title>Sequencing the genomes of 1000 actinobacteria strains.</title>
        <authorList>
            <person name="Klenk H.-P."/>
        </authorList>
    </citation>
    <scope>NUCLEOTIDE SEQUENCE</scope>
    <source>
        <strain evidence="4">DSM 45354</strain>
    </source>
</reference>
<dbReference type="PANTHER" id="PTHR42949">
    <property type="entry name" value="ANAEROBIC GLYCEROL-3-PHOSPHATE DEHYDROGENASE SUBUNIT B"/>
    <property type="match status" value="1"/>
</dbReference>
<dbReference type="InterPro" id="IPR051691">
    <property type="entry name" value="Metab_Enz_Cyan_OpOx_G3PDH"/>
</dbReference>
<dbReference type="InterPro" id="IPR023753">
    <property type="entry name" value="FAD/NAD-binding_dom"/>
</dbReference>
<feature type="domain" description="FAD/NAD(P)-binding" evidence="3">
    <location>
        <begin position="10"/>
        <end position="320"/>
    </location>
</feature>
<evidence type="ECO:0000256" key="1">
    <source>
        <dbReference type="ARBA" id="ARBA00023002"/>
    </source>
</evidence>
<comment type="caution">
    <text evidence="4">The sequence shown here is derived from an EMBL/GenBank/DDBJ whole genome shotgun (WGS) entry which is preliminary data.</text>
</comment>